<dbReference type="Proteomes" id="UP000077755">
    <property type="component" value="Chromosome 5"/>
</dbReference>
<evidence type="ECO:0008006" key="4">
    <source>
        <dbReference type="Google" id="ProtNLM"/>
    </source>
</evidence>
<feature type="compositionally biased region" description="Basic residues" evidence="1">
    <location>
        <begin position="1"/>
        <end position="17"/>
    </location>
</feature>
<accession>A0AAF0X2U6</accession>
<organism evidence="2 3">
    <name type="scientific">Daucus carota subsp. sativus</name>
    <name type="common">Carrot</name>
    <dbReference type="NCBI Taxonomy" id="79200"/>
    <lineage>
        <taxon>Eukaryota</taxon>
        <taxon>Viridiplantae</taxon>
        <taxon>Streptophyta</taxon>
        <taxon>Embryophyta</taxon>
        <taxon>Tracheophyta</taxon>
        <taxon>Spermatophyta</taxon>
        <taxon>Magnoliopsida</taxon>
        <taxon>eudicotyledons</taxon>
        <taxon>Gunneridae</taxon>
        <taxon>Pentapetalae</taxon>
        <taxon>asterids</taxon>
        <taxon>campanulids</taxon>
        <taxon>Apiales</taxon>
        <taxon>Apiaceae</taxon>
        <taxon>Apioideae</taxon>
        <taxon>Scandiceae</taxon>
        <taxon>Daucinae</taxon>
        <taxon>Daucus</taxon>
        <taxon>Daucus sect. Daucus</taxon>
    </lineage>
</organism>
<sequence length="523" mass="58114">MGNKSKKKRGKREKNKAKLPLAAGEKMLQVEKNTEGLNLLLVEAKPTENESNGKVVVKQEEGVSSKGYANTRPFFSHMAKLSKPVICFDPYIVYEFKPELCPRFPEKRETLSLDAGFSQTPVLQKILRYYDFKASPYYIAREKTSFSLGRDLSTISVNNLEVVSSRIAPSVVAVSTFFGLERKFDCTGLIIHWSSSEKEATILTSAKLLYNPKDSEFEFHLIVRMADGTLLLAKEEYVDYSYNLLSIKVKPMVEPKVVDLISGQDLVDGMKVISLSRSFFTTAFYSSVGKLCEYPPSFGCSELLTTDCGIPEIGEGGPLVTDEGYVVGIDFFGLDHCAHPLPISTVLSCLEMWKSFSSVVRPWFGIGVYDVNQACKLLSIPAKKVTELNRDSYVLVEKVYEGSVASKNNIKSGASVATLNGTRIESVKEYSQLLSKASRVATACDCDVCRQLTAVINPSDCPADDINIEADFISVDDKKFSNCWPQVEVDEWFIHKTGPRNPGFHWPPLPGEDDIECATDFVV</sequence>
<evidence type="ECO:0000313" key="2">
    <source>
        <dbReference type="EMBL" id="WOG99243.1"/>
    </source>
</evidence>
<reference evidence="2" key="2">
    <citation type="submission" date="2022-03" db="EMBL/GenBank/DDBJ databases">
        <title>Draft title - Genomic analysis of global carrot germplasm unveils the trajectory of domestication and the origin of high carotenoid orange carrot.</title>
        <authorList>
            <person name="Iorizzo M."/>
            <person name="Ellison S."/>
            <person name="Senalik D."/>
            <person name="Macko-Podgorni A."/>
            <person name="Grzebelus D."/>
            <person name="Bostan H."/>
            <person name="Rolling W."/>
            <person name="Curaba J."/>
            <person name="Simon P."/>
        </authorList>
    </citation>
    <scope>NUCLEOTIDE SEQUENCE</scope>
    <source>
        <tissue evidence="2">Leaf</tissue>
    </source>
</reference>
<dbReference type="KEGG" id="dcr:108219768"/>
<dbReference type="SUPFAM" id="SSF50494">
    <property type="entry name" value="Trypsin-like serine proteases"/>
    <property type="match status" value="1"/>
</dbReference>
<proteinExistence type="predicted"/>
<dbReference type="PANTHER" id="PTHR47389">
    <property type="entry name" value="OS09G0436400 PROTEIN"/>
    <property type="match status" value="1"/>
</dbReference>
<dbReference type="SUPFAM" id="SSF50156">
    <property type="entry name" value="PDZ domain-like"/>
    <property type="match status" value="1"/>
</dbReference>
<dbReference type="Gene3D" id="2.40.10.120">
    <property type="match status" value="1"/>
</dbReference>
<gene>
    <name evidence="2" type="ORF">DCAR_0518591</name>
</gene>
<name>A0AAF0X2U6_DAUCS</name>
<reference evidence="2" key="1">
    <citation type="journal article" date="2016" name="Nat. Genet.">
        <title>A high-quality carrot genome assembly provides new insights into carotenoid accumulation and asterid genome evolution.</title>
        <authorList>
            <person name="Iorizzo M."/>
            <person name="Ellison S."/>
            <person name="Senalik D."/>
            <person name="Zeng P."/>
            <person name="Satapoomin P."/>
            <person name="Huang J."/>
            <person name="Bowman M."/>
            <person name="Iovene M."/>
            <person name="Sanseverino W."/>
            <person name="Cavagnaro P."/>
            <person name="Yildiz M."/>
            <person name="Macko-Podgorni A."/>
            <person name="Moranska E."/>
            <person name="Grzebelus E."/>
            <person name="Grzebelus D."/>
            <person name="Ashrafi H."/>
            <person name="Zheng Z."/>
            <person name="Cheng S."/>
            <person name="Spooner D."/>
            <person name="Van Deynze A."/>
            <person name="Simon P."/>
        </authorList>
    </citation>
    <scope>NUCLEOTIDE SEQUENCE</scope>
    <source>
        <tissue evidence="2">Leaf</tissue>
    </source>
</reference>
<keyword evidence="3" id="KW-1185">Reference proteome</keyword>
<dbReference type="AlphaFoldDB" id="A0AAF0X2U6"/>
<feature type="region of interest" description="Disordered" evidence="1">
    <location>
        <begin position="1"/>
        <end position="24"/>
    </location>
</feature>
<dbReference type="Gene3D" id="2.30.42.10">
    <property type="match status" value="1"/>
</dbReference>
<dbReference type="EMBL" id="CP093347">
    <property type="protein sequence ID" value="WOG99243.1"/>
    <property type="molecule type" value="Genomic_DNA"/>
</dbReference>
<dbReference type="InterPro" id="IPR009003">
    <property type="entry name" value="Peptidase_S1_PA"/>
</dbReference>
<dbReference type="PANTHER" id="PTHR47389:SF8">
    <property type="entry name" value="EXPRESSED PROTEIN"/>
    <property type="match status" value="1"/>
</dbReference>
<dbReference type="InterPro" id="IPR036034">
    <property type="entry name" value="PDZ_sf"/>
</dbReference>
<evidence type="ECO:0000313" key="3">
    <source>
        <dbReference type="Proteomes" id="UP000077755"/>
    </source>
</evidence>
<protein>
    <recommendedName>
        <fullName evidence="4">PDZ domain-containing protein</fullName>
    </recommendedName>
</protein>
<evidence type="ECO:0000256" key="1">
    <source>
        <dbReference type="SAM" id="MobiDB-lite"/>
    </source>
</evidence>